<dbReference type="SMART" id="SM00355">
    <property type="entry name" value="ZnF_C2H2"/>
    <property type="match status" value="3"/>
</dbReference>
<dbReference type="EMBL" id="BOLY01000001">
    <property type="protein sequence ID" value="GIZ38796.1"/>
    <property type="molecule type" value="Genomic_DNA"/>
</dbReference>
<dbReference type="PRINTS" id="PR01415">
    <property type="entry name" value="ANKYRIN"/>
</dbReference>
<evidence type="ECO:0000313" key="7">
    <source>
        <dbReference type="Proteomes" id="UP000825890"/>
    </source>
</evidence>
<dbReference type="InterPro" id="IPR058925">
    <property type="entry name" value="zf-C2H2_AcuF"/>
</dbReference>
<evidence type="ECO:0000256" key="1">
    <source>
        <dbReference type="ARBA" id="ARBA00022737"/>
    </source>
</evidence>
<evidence type="ECO:0000259" key="5">
    <source>
        <dbReference type="SMART" id="SM00355"/>
    </source>
</evidence>
<dbReference type="OrthoDB" id="3650454at2759"/>
<feature type="repeat" description="ANK" evidence="3">
    <location>
        <begin position="567"/>
        <end position="599"/>
    </location>
</feature>
<dbReference type="InterPro" id="IPR013087">
    <property type="entry name" value="Znf_C2H2_type"/>
</dbReference>
<reference evidence="6 7" key="1">
    <citation type="submission" date="2021-01" db="EMBL/GenBank/DDBJ databases">
        <title>Cercospora kikuchii MAFF 305040 whole genome shotgun sequence.</title>
        <authorList>
            <person name="Kashiwa T."/>
            <person name="Suzuki T."/>
        </authorList>
    </citation>
    <scope>NUCLEOTIDE SEQUENCE [LARGE SCALE GENOMIC DNA]</scope>
    <source>
        <strain evidence="6 7">MAFF 305040</strain>
    </source>
</reference>
<feature type="repeat" description="ANK" evidence="3">
    <location>
        <begin position="503"/>
        <end position="535"/>
    </location>
</feature>
<feature type="region of interest" description="Disordered" evidence="4">
    <location>
        <begin position="134"/>
        <end position="169"/>
    </location>
</feature>
<dbReference type="InterPro" id="IPR036770">
    <property type="entry name" value="Ankyrin_rpt-contain_sf"/>
</dbReference>
<name>A0A9P3CC10_9PEZI</name>
<evidence type="ECO:0000256" key="3">
    <source>
        <dbReference type="PROSITE-ProRule" id="PRU00023"/>
    </source>
</evidence>
<feature type="domain" description="C2H2-type" evidence="5">
    <location>
        <begin position="223"/>
        <end position="250"/>
    </location>
</feature>
<feature type="domain" description="C2H2-type" evidence="5">
    <location>
        <begin position="299"/>
        <end position="318"/>
    </location>
</feature>
<sequence length="747" mass="82799">MTGIASLEHRVRHSEWSKRCMLRFLTELQASVTEASATLNGQGIPLDELDLTDSDSESSLVDACDERTELEQIVQDLAEIVTGLFDLTRSVSYDSSRQLMIKASNVDMADFKPGDRRDVQLQLPGQIFKYLQEHRAPTRETEQTGSIQSVAHLDGPQSTPQGDPSDRTAQLDELTSNEDFPLPEVPTQVLQGLPFTCSYCFEDVHVSTLESWKLHVTEDLKPYVCTYERCEYPLELFSNEHQWAQHEKLHRKTWTCPQCDNCCWSADSLRNHLLSEHDYMADDTTINLCESSATLLETMECPMCATPTSDFREHVAQHLWAVALNTLPLPQDPALSNADTESVNDSEADELDSQISDAAMLEPEQDLMEVEELEVKRSIPTRWERTMLERDHKLIEAEARLRGSFSAAAEYGDLTTVKALYEQNRNVFYFNDCLGRALTYASQTGAADVVGFLSKLKDVDPNFRISTLLLQTPLAAAALNGHATVVQVLLTEPAVEIEAQDFLNATPLSLAAAYGHLNVVQMLIDHGADIETINKYRITPLCQAARAGHLDVVRLLLHRGADLKVGTRRDPLSEAASRGHEAIVKSLLDAGADVNTADHDGVTPLHRSMRIGSEQIVVSLLDAGAHIDRADLGGRMPLHHSALHGHARITQTLMDYGADVNAVDRNGWQALQYAAVAGHTGTVRLLLRAKEGRIDPKPNVSRYFLAYLDKMGHTEIVDLLRRAKAGNLTKTASSTQALPQRMAAPIS</sequence>
<protein>
    <recommendedName>
        <fullName evidence="5">C2H2-type domain-containing protein</fullName>
    </recommendedName>
</protein>
<dbReference type="SUPFAM" id="SSF48403">
    <property type="entry name" value="Ankyrin repeat"/>
    <property type="match status" value="1"/>
</dbReference>
<dbReference type="GeneID" id="68287772"/>
<dbReference type="Gene3D" id="1.25.40.20">
    <property type="entry name" value="Ankyrin repeat-containing domain"/>
    <property type="match status" value="2"/>
</dbReference>
<dbReference type="PANTHER" id="PTHR24198">
    <property type="entry name" value="ANKYRIN REPEAT AND PROTEIN KINASE DOMAIN-CONTAINING PROTEIN"/>
    <property type="match status" value="1"/>
</dbReference>
<dbReference type="Pfam" id="PF12796">
    <property type="entry name" value="Ank_2"/>
    <property type="match status" value="3"/>
</dbReference>
<dbReference type="InterPro" id="IPR002110">
    <property type="entry name" value="Ankyrin_rpt"/>
</dbReference>
<evidence type="ECO:0000256" key="4">
    <source>
        <dbReference type="SAM" id="MobiDB-lite"/>
    </source>
</evidence>
<dbReference type="PROSITE" id="PS50297">
    <property type="entry name" value="ANK_REP_REGION"/>
    <property type="match status" value="5"/>
</dbReference>
<dbReference type="PANTHER" id="PTHR24198:SF165">
    <property type="entry name" value="ANKYRIN REPEAT-CONTAINING PROTEIN-RELATED"/>
    <property type="match status" value="1"/>
</dbReference>
<comment type="caution">
    <text evidence="6">The sequence shown here is derived from an EMBL/GenBank/DDBJ whole genome shotgun (WGS) entry which is preliminary data.</text>
</comment>
<feature type="domain" description="C2H2-type" evidence="5">
    <location>
        <begin position="254"/>
        <end position="277"/>
    </location>
</feature>
<dbReference type="RefSeq" id="XP_044653283.1">
    <property type="nucleotide sequence ID" value="XM_044797348.1"/>
</dbReference>
<keyword evidence="1" id="KW-0677">Repeat</keyword>
<dbReference type="Pfam" id="PF26082">
    <property type="entry name" value="zf-C2H2_AcuF"/>
    <property type="match status" value="1"/>
</dbReference>
<dbReference type="SMART" id="SM00248">
    <property type="entry name" value="ANK"/>
    <property type="match status" value="8"/>
</dbReference>
<dbReference type="AlphaFoldDB" id="A0A9P3CC10"/>
<evidence type="ECO:0000256" key="2">
    <source>
        <dbReference type="ARBA" id="ARBA00023043"/>
    </source>
</evidence>
<keyword evidence="2 3" id="KW-0040">ANK repeat</keyword>
<proteinExistence type="predicted"/>
<dbReference type="PROSITE" id="PS50088">
    <property type="entry name" value="ANK_REPEAT"/>
    <property type="match status" value="5"/>
</dbReference>
<dbReference type="Proteomes" id="UP000825890">
    <property type="component" value="Unassembled WGS sequence"/>
</dbReference>
<feature type="repeat" description="ANK" evidence="3">
    <location>
        <begin position="633"/>
        <end position="665"/>
    </location>
</feature>
<accession>A0A9P3CC10</accession>
<feature type="repeat" description="ANK" evidence="3">
    <location>
        <begin position="536"/>
        <end position="568"/>
    </location>
</feature>
<gene>
    <name evidence="6" type="ORF">CKM354_000219700</name>
</gene>
<organism evidence="6 7">
    <name type="scientific">Cercospora kikuchii</name>
    <dbReference type="NCBI Taxonomy" id="84275"/>
    <lineage>
        <taxon>Eukaryota</taxon>
        <taxon>Fungi</taxon>
        <taxon>Dikarya</taxon>
        <taxon>Ascomycota</taxon>
        <taxon>Pezizomycotina</taxon>
        <taxon>Dothideomycetes</taxon>
        <taxon>Dothideomycetidae</taxon>
        <taxon>Mycosphaerellales</taxon>
        <taxon>Mycosphaerellaceae</taxon>
        <taxon>Cercospora</taxon>
    </lineage>
</organism>
<evidence type="ECO:0000313" key="6">
    <source>
        <dbReference type="EMBL" id="GIZ38796.1"/>
    </source>
</evidence>
<feature type="repeat" description="ANK" evidence="3">
    <location>
        <begin position="600"/>
        <end position="632"/>
    </location>
</feature>
<keyword evidence="7" id="KW-1185">Reference proteome</keyword>